<dbReference type="OrthoDB" id="129013at2759"/>
<name>A0A2P4X5X0_9STRA</name>
<keyword evidence="2" id="KW-1185">Reference proteome</keyword>
<gene>
    <name evidence="1" type="ORF">PHPALM_30171</name>
</gene>
<proteinExistence type="predicted"/>
<accession>A0A2P4X5X0</accession>
<reference evidence="1 2" key="1">
    <citation type="journal article" date="2017" name="Genome Biol. Evol.">
        <title>Phytophthora megakarya and P. palmivora, closely related causal agents of cacao black pod rot, underwent increases in genome sizes and gene numbers by different mechanisms.</title>
        <authorList>
            <person name="Ali S.S."/>
            <person name="Shao J."/>
            <person name="Lary D.J."/>
            <person name="Kronmiller B."/>
            <person name="Shen D."/>
            <person name="Strem M.D."/>
            <person name="Amoako-Attah I."/>
            <person name="Akrofi A.Y."/>
            <person name="Begoude B.A."/>
            <person name="Ten Hoopen G.M."/>
            <person name="Coulibaly K."/>
            <person name="Kebe B.I."/>
            <person name="Melnick R.L."/>
            <person name="Guiltinan M.J."/>
            <person name="Tyler B.M."/>
            <person name="Meinhardt L.W."/>
            <person name="Bailey B.A."/>
        </authorList>
    </citation>
    <scope>NUCLEOTIDE SEQUENCE [LARGE SCALE GENOMIC DNA]</scope>
    <source>
        <strain evidence="2">sbr112.9</strain>
    </source>
</reference>
<evidence type="ECO:0000313" key="1">
    <source>
        <dbReference type="EMBL" id="POM60910.1"/>
    </source>
</evidence>
<protein>
    <submittedName>
        <fullName evidence="1">PhosphoLipase D, Pi-sPLD-like-9</fullName>
    </submittedName>
</protein>
<organism evidence="1 2">
    <name type="scientific">Phytophthora palmivora</name>
    <dbReference type="NCBI Taxonomy" id="4796"/>
    <lineage>
        <taxon>Eukaryota</taxon>
        <taxon>Sar</taxon>
        <taxon>Stramenopiles</taxon>
        <taxon>Oomycota</taxon>
        <taxon>Peronosporomycetes</taxon>
        <taxon>Peronosporales</taxon>
        <taxon>Peronosporaceae</taxon>
        <taxon>Phytophthora</taxon>
    </lineage>
</organism>
<sequence length="168" mass="18493">MCDYIERSGLDLSDGSDLEVDQPLLTPTDWFLTAEEITTSRGGSPRTDLSTFTTGNDVDTYTVTKEFFDAAFTDLSNTKKGDRVMLAGWGTNLIPFQPDVDNGEKSQLHDVVAGVMQRGGSFHALVWANLLETKTNVNVRDDINDIDASPTGEKPLFLFDDRGLVIIL</sequence>
<comment type="caution">
    <text evidence="1">The sequence shown here is derived from an EMBL/GenBank/DDBJ whole genome shotgun (WGS) entry which is preliminary data.</text>
</comment>
<evidence type="ECO:0000313" key="2">
    <source>
        <dbReference type="Proteomes" id="UP000237271"/>
    </source>
</evidence>
<dbReference type="EMBL" id="NCKW01016599">
    <property type="protein sequence ID" value="POM60910.1"/>
    <property type="molecule type" value="Genomic_DNA"/>
</dbReference>
<dbReference type="Proteomes" id="UP000237271">
    <property type="component" value="Unassembled WGS sequence"/>
</dbReference>
<dbReference type="AlphaFoldDB" id="A0A2P4X5X0"/>